<comment type="caution">
    <text evidence="1">The sequence shown here is derived from an EMBL/GenBank/DDBJ whole genome shotgun (WGS) entry which is preliminary data.</text>
</comment>
<reference evidence="1 2" key="1">
    <citation type="submission" date="2015-11" db="EMBL/GenBank/DDBJ databases">
        <title>Draft Genome Sequence of the Strain BR 10423 (Rhizobium sp.) isolated from nodules of Mimosa pudica.</title>
        <authorList>
            <person name="Barauna A.C."/>
            <person name="Zilli J.E."/>
            <person name="Simoes-Araujo J.L."/>
            <person name="Reis V.M."/>
            <person name="James E.K."/>
            <person name="Reis F.B.Jr."/>
            <person name="Rouws L.F."/>
            <person name="Passos S.R."/>
            <person name="Gois S.R."/>
        </authorList>
    </citation>
    <scope>NUCLEOTIDE SEQUENCE [LARGE SCALE GENOMIC DNA]</scope>
    <source>
        <strain evidence="1 2">BR10423</strain>
    </source>
</reference>
<dbReference type="PIRSF" id="PIRSF032131">
    <property type="entry name" value="UCP032131"/>
    <property type="match status" value="1"/>
</dbReference>
<dbReference type="OrthoDB" id="9799894at2"/>
<dbReference type="EMBL" id="LNCD01000121">
    <property type="protein sequence ID" value="KWV44590.1"/>
    <property type="molecule type" value="Genomic_DNA"/>
</dbReference>
<dbReference type="RefSeq" id="WP_018857855.1">
    <property type="nucleotide sequence ID" value="NZ_JBBNAS010000414.1"/>
</dbReference>
<dbReference type="AlphaFoldDB" id="A0A109J927"/>
<proteinExistence type="predicted"/>
<keyword evidence="2" id="KW-1185">Reference proteome</keyword>
<sequence length="142" mass="15734">MIRYSLRCENAHEFEGWFSESADFDRQIASGFLTCPACNSASISKLLMAPSVSTARKKDEMQTLAMDTMRRDAFQKLKEAVATIRANSEDVGTRFPEEARKIHYGESDARGIIGQTTMDEAQALLDEGIEIAALPVLPDDVN</sequence>
<accession>A0A109J927</accession>
<name>A0A109J927_9HYPH</name>
<organism evidence="1 2">
    <name type="scientific">Rhizobium altiplani</name>
    <dbReference type="NCBI Taxonomy" id="1864509"/>
    <lineage>
        <taxon>Bacteria</taxon>
        <taxon>Pseudomonadati</taxon>
        <taxon>Pseudomonadota</taxon>
        <taxon>Alphaproteobacteria</taxon>
        <taxon>Hyphomicrobiales</taxon>
        <taxon>Rhizobiaceae</taxon>
        <taxon>Rhizobium/Agrobacterium group</taxon>
        <taxon>Rhizobium</taxon>
    </lineage>
</organism>
<protein>
    <submittedName>
        <fullName evidence="1">Uncharacterized protein</fullName>
    </submittedName>
</protein>
<gene>
    <name evidence="1" type="ORF">AS026_16150</name>
</gene>
<evidence type="ECO:0000313" key="1">
    <source>
        <dbReference type="EMBL" id="KWV44590.1"/>
    </source>
</evidence>
<dbReference type="InterPro" id="IPR009562">
    <property type="entry name" value="DUF1178"/>
</dbReference>
<dbReference type="Pfam" id="PF06676">
    <property type="entry name" value="DUF1178"/>
    <property type="match status" value="1"/>
</dbReference>
<dbReference type="Proteomes" id="UP000068164">
    <property type="component" value="Unassembled WGS sequence"/>
</dbReference>
<evidence type="ECO:0000313" key="2">
    <source>
        <dbReference type="Proteomes" id="UP000068164"/>
    </source>
</evidence>